<gene>
    <name evidence="6" type="ORF">B7Z12_20960</name>
</gene>
<keyword evidence="4 5" id="KW-0472">Membrane</keyword>
<keyword evidence="3 5" id="KW-1133">Transmembrane helix</keyword>
<evidence type="ECO:0000256" key="5">
    <source>
        <dbReference type="SAM" id="Phobius"/>
    </source>
</evidence>
<dbReference type="SUPFAM" id="SSF111369">
    <property type="entry name" value="HlyD-like secretion proteins"/>
    <property type="match status" value="1"/>
</dbReference>
<evidence type="ECO:0000313" key="6">
    <source>
        <dbReference type="EMBL" id="OYW97808.1"/>
    </source>
</evidence>
<keyword evidence="2 5" id="KW-0812">Transmembrane</keyword>
<dbReference type="Gene3D" id="2.40.50.100">
    <property type="match status" value="1"/>
</dbReference>
<accession>A0A258CQM5</accession>
<dbReference type="Proteomes" id="UP000215616">
    <property type="component" value="Unassembled WGS sequence"/>
</dbReference>
<comment type="caution">
    <text evidence="6">The sequence shown here is derived from an EMBL/GenBank/DDBJ whole genome shotgun (WGS) entry which is preliminary data.</text>
</comment>
<evidence type="ECO:0000313" key="7">
    <source>
        <dbReference type="Proteomes" id="UP000215616"/>
    </source>
</evidence>
<feature type="non-terminal residue" evidence="6">
    <location>
        <position position="164"/>
    </location>
</feature>
<evidence type="ECO:0000256" key="4">
    <source>
        <dbReference type="ARBA" id="ARBA00023136"/>
    </source>
</evidence>
<evidence type="ECO:0000256" key="3">
    <source>
        <dbReference type="ARBA" id="ARBA00022989"/>
    </source>
</evidence>
<organism evidence="6 7">
    <name type="scientific">Caulobacter vibrioides</name>
    <name type="common">Caulobacter crescentus</name>
    <dbReference type="NCBI Taxonomy" id="155892"/>
    <lineage>
        <taxon>Bacteria</taxon>
        <taxon>Pseudomonadati</taxon>
        <taxon>Pseudomonadota</taxon>
        <taxon>Alphaproteobacteria</taxon>
        <taxon>Caulobacterales</taxon>
        <taxon>Caulobacteraceae</taxon>
        <taxon>Caulobacter</taxon>
    </lineage>
</organism>
<dbReference type="GO" id="GO:0016020">
    <property type="term" value="C:membrane"/>
    <property type="evidence" value="ECO:0007669"/>
    <property type="project" value="UniProtKB-SubCell"/>
</dbReference>
<dbReference type="AlphaFoldDB" id="A0A258CQM5"/>
<proteinExistence type="predicted"/>
<name>A0A258CQM5_CAUVI</name>
<reference evidence="6 7" key="1">
    <citation type="submission" date="2017-03" db="EMBL/GenBank/DDBJ databases">
        <title>Lifting the veil on microbial sulfur biogeochemistry in mining wastewaters.</title>
        <authorList>
            <person name="Kantor R.S."/>
            <person name="Colenbrander Nelson T."/>
            <person name="Marshall S."/>
            <person name="Bennett D."/>
            <person name="Apte S."/>
            <person name="Camacho D."/>
            <person name="Thomas B.C."/>
            <person name="Warren L.A."/>
            <person name="Banfield J.F."/>
        </authorList>
    </citation>
    <scope>NUCLEOTIDE SEQUENCE [LARGE SCALE GENOMIC DNA]</scope>
    <source>
        <strain evidence="6">32-67-7</strain>
    </source>
</reference>
<comment type="subcellular location">
    <subcellularLocation>
        <location evidence="1">Membrane</location>
        <topology evidence="1">Single-pass membrane protein</topology>
    </subcellularLocation>
</comment>
<dbReference type="InterPro" id="IPR050739">
    <property type="entry name" value="MFP"/>
</dbReference>
<evidence type="ECO:0000256" key="1">
    <source>
        <dbReference type="ARBA" id="ARBA00004167"/>
    </source>
</evidence>
<dbReference type="PANTHER" id="PTHR30386:SF26">
    <property type="entry name" value="TRANSPORT PROTEIN COMB"/>
    <property type="match status" value="1"/>
</dbReference>
<dbReference type="PANTHER" id="PTHR30386">
    <property type="entry name" value="MEMBRANE FUSION SUBUNIT OF EMRAB-TOLC MULTIDRUG EFFLUX PUMP"/>
    <property type="match status" value="1"/>
</dbReference>
<sequence>MSAADDNPAASVKSIRIGRKPSRRLLLVAAVIVALIAAGAVWLHGRAGRVSTNDARIAADVIAVSSEAAGRIVQLDVKAGDQVERGQILVRIEPRDAQYSLAEINANIANLRAQRAQLLAQQSLVRNTVGNQAGVSSATIDSAQADYLAKQAELAVARSAFQRT</sequence>
<evidence type="ECO:0000256" key="2">
    <source>
        <dbReference type="ARBA" id="ARBA00022692"/>
    </source>
</evidence>
<dbReference type="EMBL" id="NCDQ01000591">
    <property type="protein sequence ID" value="OYW97808.1"/>
    <property type="molecule type" value="Genomic_DNA"/>
</dbReference>
<dbReference type="Gene3D" id="1.10.287.470">
    <property type="entry name" value="Helix hairpin bin"/>
    <property type="match status" value="1"/>
</dbReference>
<protein>
    <submittedName>
        <fullName evidence="6">Uncharacterized protein</fullName>
    </submittedName>
</protein>
<feature type="transmembrane region" description="Helical" evidence="5">
    <location>
        <begin position="25"/>
        <end position="43"/>
    </location>
</feature>